<sequence length="405" mass="42619">MGRAHVVRDAAHSRWIFIVGEHFVAAIPTGTDPAVVAALNERASRAVTVEELVSLVPLGGEGAVADFALVVAGAPSDGDGVPVSGVVRGDVVVDVYSVGGSRRFSDRGIRPWLLADFRAVTAIVIAEDGSAVPRPAEIGIGEPVGLGPSSAARLDWQPGEPPAVEAGGRSDAGVEGLLQDDSADNAAASDNAAAAAAPVGDTVLRPRRLAEHDTVLRPRRRELAPDAATRPPVIAAEPQVGEDMPPAAHQPGPEHQPGALLEARGMQPTQPTPQQPPRPRPRFGLRIGQGDERELDAVYLIGRRPRLGRVPAVGEHVRLVDVPSPSREVSATHVEIRREGDVVVVTDQRSTNGTFIVPPHAERIRLRPGQSMVVSVGTMVHIGDGTIVTISALEDSRECSTDPRR</sequence>
<dbReference type="InterPro" id="IPR008984">
    <property type="entry name" value="SMAD_FHA_dom_sf"/>
</dbReference>
<evidence type="ECO:0000256" key="2">
    <source>
        <dbReference type="SAM" id="MobiDB-lite"/>
    </source>
</evidence>
<dbReference type="EMBL" id="SPQZ01000005">
    <property type="protein sequence ID" value="TFV96375.1"/>
    <property type="molecule type" value="Genomic_DNA"/>
</dbReference>
<evidence type="ECO:0000259" key="3">
    <source>
        <dbReference type="PROSITE" id="PS50006"/>
    </source>
</evidence>
<keyword evidence="5" id="KW-1185">Reference proteome</keyword>
<name>A0A4Y9QZD9_9MICO</name>
<dbReference type="Proteomes" id="UP000298127">
    <property type="component" value="Unassembled WGS sequence"/>
</dbReference>
<feature type="compositionally biased region" description="Basic and acidic residues" evidence="2">
    <location>
        <begin position="208"/>
        <end position="224"/>
    </location>
</feature>
<dbReference type="PROSITE" id="PS50006">
    <property type="entry name" value="FHA_DOMAIN"/>
    <property type="match status" value="1"/>
</dbReference>
<dbReference type="InterPro" id="IPR000253">
    <property type="entry name" value="FHA_dom"/>
</dbReference>
<dbReference type="RefSeq" id="WP_135121075.1">
    <property type="nucleotide sequence ID" value="NZ_SPQZ01000005.1"/>
</dbReference>
<dbReference type="Pfam" id="PF00498">
    <property type="entry name" value="FHA"/>
    <property type="match status" value="1"/>
</dbReference>
<dbReference type="Gene3D" id="2.60.200.20">
    <property type="match status" value="1"/>
</dbReference>
<keyword evidence="1" id="KW-0597">Phosphoprotein</keyword>
<organism evidence="4 5">
    <name type="scientific">Orlajensenia leifsoniae</name>
    <dbReference type="NCBI Taxonomy" id="2561933"/>
    <lineage>
        <taxon>Bacteria</taxon>
        <taxon>Bacillati</taxon>
        <taxon>Actinomycetota</taxon>
        <taxon>Actinomycetes</taxon>
        <taxon>Micrococcales</taxon>
        <taxon>Microbacteriaceae</taxon>
        <taxon>Orlajensenia</taxon>
    </lineage>
</organism>
<dbReference type="AlphaFoldDB" id="A0A4Y9QZD9"/>
<evidence type="ECO:0000313" key="4">
    <source>
        <dbReference type="EMBL" id="TFV96375.1"/>
    </source>
</evidence>
<dbReference type="SUPFAM" id="SSF49879">
    <property type="entry name" value="SMAD/FHA domain"/>
    <property type="match status" value="1"/>
</dbReference>
<feature type="region of interest" description="Disordered" evidence="2">
    <location>
        <begin position="204"/>
        <end position="232"/>
    </location>
</feature>
<evidence type="ECO:0000256" key="1">
    <source>
        <dbReference type="ARBA" id="ARBA00022553"/>
    </source>
</evidence>
<comment type="caution">
    <text evidence="4">The sequence shown here is derived from an EMBL/GenBank/DDBJ whole genome shotgun (WGS) entry which is preliminary data.</text>
</comment>
<feature type="domain" description="FHA" evidence="3">
    <location>
        <begin position="299"/>
        <end position="356"/>
    </location>
</feature>
<protein>
    <submittedName>
        <fullName evidence="4">FHA domain-containing protein</fullName>
    </submittedName>
</protein>
<accession>A0A4Y9QZD9</accession>
<dbReference type="CDD" id="cd00060">
    <property type="entry name" value="FHA"/>
    <property type="match status" value="1"/>
</dbReference>
<proteinExistence type="predicted"/>
<reference evidence="4 5" key="1">
    <citation type="journal article" date="2018" name="J. Microbiol.">
        <title>Leifsonia flava sp. nov., a novel actinobacterium isolated from the rhizosphere of Aquilegia viridiflora.</title>
        <authorList>
            <person name="Cai Y."/>
            <person name="Tao W.Z."/>
            <person name="Ma Y.J."/>
            <person name="Cheng J."/>
            <person name="Zhang M.Y."/>
            <person name="Zhang Y.X."/>
        </authorList>
    </citation>
    <scope>NUCLEOTIDE SEQUENCE [LARGE SCALE GENOMIC DNA]</scope>
    <source>
        <strain evidence="4 5">SYP-B2174</strain>
    </source>
</reference>
<gene>
    <name evidence="4" type="ORF">E4M00_13700</name>
</gene>
<evidence type="ECO:0000313" key="5">
    <source>
        <dbReference type="Proteomes" id="UP000298127"/>
    </source>
</evidence>
<feature type="region of interest" description="Disordered" evidence="2">
    <location>
        <begin position="149"/>
        <end position="176"/>
    </location>
</feature>
<feature type="region of interest" description="Disordered" evidence="2">
    <location>
        <begin position="265"/>
        <end position="286"/>
    </location>
</feature>